<dbReference type="Pfam" id="PF05685">
    <property type="entry name" value="Uma2"/>
    <property type="match status" value="1"/>
</dbReference>
<dbReference type="InterPro" id="IPR012296">
    <property type="entry name" value="Nuclease_put_TT1808"/>
</dbReference>
<gene>
    <name evidence="2" type="ORF">DCF25_15270</name>
</gene>
<dbReference type="EMBL" id="QBMC01000113">
    <property type="protein sequence ID" value="PZO14120.1"/>
    <property type="molecule type" value="Genomic_DNA"/>
</dbReference>
<evidence type="ECO:0000313" key="2">
    <source>
        <dbReference type="EMBL" id="PZO14120.1"/>
    </source>
</evidence>
<dbReference type="Gene3D" id="3.90.1570.10">
    <property type="entry name" value="tt1808, chain A"/>
    <property type="match status" value="1"/>
</dbReference>
<evidence type="ECO:0000259" key="1">
    <source>
        <dbReference type="Pfam" id="PF05685"/>
    </source>
</evidence>
<dbReference type="Proteomes" id="UP000249354">
    <property type="component" value="Unassembled WGS sequence"/>
</dbReference>
<dbReference type="InterPro" id="IPR011335">
    <property type="entry name" value="Restrct_endonuc-II-like"/>
</dbReference>
<dbReference type="AlphaFoldDB" id="A0A2W4U4X5"/>
<reference evidence="2 3" key="2">
    <citation type="submission" date="2018-06" db="EMBL/GenBank/DDBJ databases">
        <title>Metagenomic assembly of (sub)arctic Cyanobacteria and their associated microbiome from non-axenic cultures.</title>
        <authorList>
            <person name="Baurain D."/>
        </authorList>
    </citation>
    <scope>NUCLEOTIDE SEQUENCE [LARGE SCALE GENOMIC DNA]</scope>
    <source>
        <strain evidence="2">ULC129bin1</strain>
    </source>
</reference>
<protein>
    <recommendedName>
        <fullName evidence="1">Putative restriction endonuclease domain-containing protein</fullName>
    </recommendedName>
</protein>
<evidence type="ECO:0000313" key="3">
    <source>
        <dbReference type="Proteomes" id="UP000249354"/>
    </source>
</evidence>
<organism evidence="2 3">
    <name type="scientific">Leptolyngbya foveolarum</name>
    <dbReference type="NCBI Taxonomy" id="47253"/>
    <lineage>
        <taxon>Bacteria</taxon>
        <taxon>Bacillati</taxon>
        <taxon>Cyanobacteriota</taxon>
        <taxon>Cyanophyceae</taxon>
        <taxon>Leptolyngbyales</taxon>
        <taxon>Leptolyngbyaceae</taxon>
        <taxon>Leptolyngbya group</taxon>
        <taxon>Leptolyngbya</taxon>
    </lineage>
</organism>
<comment type="caution">
    <text evidence="2">The sequence shown here is derived from an EMBL/GenBank/DDBJ whole genome shotgun (WGS) entry which is preliminary data.</text>
</comment>
<accession>A0A2W4U4X5</accession>
<dbReference type="SUPFAM" id="SSF52980">
    <property type="entry name" value="Restriction endonuclease-like"/>
    <property type="match status" value="1"/>
</dbReference>
<sequence length="183" mass="20754">MTVAIAKWTLEEYHRLVESGLLDHRRVELIKGEIVEMPPEGEPHAYSSTESGNYLVRLLGKKATIRPAKPITLPNQSEPEPDVAIVQPLGREYLNHHPYPEDVFWLIEYSDSTLAKDLDIKTGMYAEVNIPEYWVVNLKTQTLIVFRNPQSGQYATRQEYTSGNITSLAFPAIPISVKAIVDY</sequence>
<dbReference type="InterPro" id="IPR008538">
    <property type="entry name" value="Uma2"/>
</dbReference>
<dbReference type="CDD" id="cd06260">
    <property type="entry name" value="DUF820-like"/>
    <property type="match status" value="1"/>
</dbReference>
<reference evidence="3" key="1">
    <citation type="submission" date="2018-04" db="EMBL/GenBank/DDBJ databases">
        <authorList>
            <person name="Cornet L."/>
        </authorList>
    </citation>
    <scope>NUCLEOTIDE SEQUENCE [LARGE SCALE GENOMIC DNA]</scope>
</reference>
<dbReference type="PANTHER" id="PTHR35400">
    <property type="entry name" value="SLR1083 PROTEIN"/>
    <property type="match status" value="1"/>
</dbReference>
<proteinExistence type="predicted"/>
<feature type="domain" description="Putative restriction endonuclease" evidence="1">
    <location>
        <begin position="10"/>
        <end position="171"/>
    </location>
</feature>
<name>A0A2W4U4X5_9CYAN</name>
<dbReference type="PANTHER" id="PTHR35400:SF1">
    <property type="entry name" value="SLR1083 PROTEIN"/>
    <property type="match status" value="1"/>
</dbReference>